<keyword evidence="2" id="KW-0859">Xylose metabolism</keyword>
<evidence type="ECO:0000259" key="5">
    <source>
        <dbReference type="Pfam" id="PF00370"/>
    </source>
</evidence>
<dbReference type="EMBL" id="CP002104">
    <property type="protein sequence ID" value="ADP38454.1"/>
    <property type="molecule type" value="Genomic_DNA"/>
</dbReference>
<evidence type="ECO:0000256" key="1">
    <source>
        <dbReference type="ARBA" id="ARBA00009156"/>
    </source>
</evidence>
<proteinExistence type="inferred from homology"/>
<dbReference type="PANTHER" id="PTHR43095">
    <property type="entry name" value="SUGAR KINASE"/>
    <property type="match status" value="1"/>
</dbReference>
<dbReference type="InterPro" id="IPR043129">
    <property type="entry name" value="ATPase_NBD"/>
</dbReference>
<keyword evidence="4 7" id="KW-0418">Kinase</keyword>
<dbReference type="KEGG" id="gvg:HMPREF0421_20372"/>
<dbReference type="InterPro" id="IPR050406">
    <property type="entry name" value="FGGY_Carb_Kinase"/>
</dbReference>
<evidence type="ECO:0000256" key="2">
    <source>
        <dbReference type="ARBA" id="ARBA00022629"/>
    </source>
</evidence>
<dbReference type="OrthoDB" id="9760563at2"/>
<dbReference type="InterPro" id="IPR018485">
    <property type="entry name" value="FGGY_C"/>
</dbReference>
<dbReference type="Pfam" id="PF00370">
    <property type="entry name" value="FGGY_N"/>
    <property type="match status" value="1"/>
</dbReference>
<organism evidence="7 8">
    <name type="scientific">Gardnerella vaginalis (strain ATCC 14019 / 317)</name>
    <dbReference type="NCBI Taxonomy" id="525284"/>
    <lineage>
        <taxon>Bacteria</taxon>
        <taxon>Bacillati</taxon>
        <taxon>Actinomycetota</taxon>
        <taxon>Actinomycetes</taxon>
        <taxon>Bifidobacteriales</taxon>
        <taxon>Bifidobacteriaceae</taxon>
        <taxon>Gardnerella</taxon>
    </lineage>
</organism>
<dbReference type="SUPFAM" id="SSF53067">
    <property type="entry name" value="Actin-like ATPase domain"/>
    <property type="match status" value="2"/>
</dbReference>
<dbReference type="PANTHER" id="PTHR43095:SF5">
    <property type="entry name" value="XYLULOSE KINASE"/>
    <property type="match status" value="1"/>
</dbReference>
<evidence type="ECO:0000313" key="8">
    <source>
        <dbReference type="Proteomes" id="UP000001453"/>
    </source>
</evidence>
<evidence type="ECO:0000259" key="6">
    <source>
        <dbReference type="Pfam" id="PF02782"/>
    </source>
</evidence>
<evidence type="ECO:0000256" key="4">
    <source>
        <dbReference type="ARBA" id="ARBA00022777"/>
    </source>
</evidence>
<dbReference type="Gene3D" id="3.30.420.40">
    <property type="match status" value="2"/>
</dbReference>
<gene>
    <name evidence="7" type="ordered locus">HMPREF0421_20372</name>
</gene>
<accession>E3D8R0</accession>
<dbReference type="Pfam" id="PF02782">
    <property type="entry name" value="FGGY_C"/>
    <property type="match status" value="1"/>
</dbReference>
<dbReference type="HOGENOM" id="CLU_509692_0_0_11"/>
<reference evidence="7 8" key="1">
    <citation type="journal article" date="2010" name="PLoS ONE">
        <title>Comparative genomics of Gardnerella vaginalis strains reveals substantial differences in metabolic and virulence potential.</title>
        <authorList>
            <person name="Yeoman C.J."/>
            <person name="Yildirim S."/>
            <person name="Thomas S.M."/>
            <person name="Durkin A.S."/>
            <person name="Torralba M."/>
            <person name="Sutton G."/>
            <person name="Buhay C.J."/>
            <person name="Ding Y."/>
            <person name="Dugan-Rocha S.P."/>
            <person name="Muzny D.M."/>
            <person name="Qin X."/>
            <person name="Gibbs R.A."/>
            <person name="Leigh S.R."/>
            <person name="Stumpf R."/>
            <person name="White B.A."/>
            <person name="Highlander S.K."/>
            <person name="Nelson K.E."/>
            <person name="Wilson B.A."/>
        </authorList>
    </citation>
    <scope>NUCLEOTIDE SEQUENCE [LARGE SCALE GENOMIC DNA]</scope>
    <source>
        <strain evidence="8">ATCC 14019 / 317</strain>
    </source>
</reference>
<dbReference type="PATRIC" id="fig|525284.18.peg.372"/>
<protein>
    <submittedName>
        <fullName evidence="7">Carbohydrate kinase, FGGY family protein</fullName>
    </submittedName>
</protein>
<comment type="similarity">
    <text evidence="1">Belongs to the FGGY kinase family.</text>
</comment>
<dbReference type="AlphaFoldDB" id="E3D8R0"/>
<feature type="domain" description="Carbohydrate kinase FGGY C-terminal" evidence="6">
    <location>
        <begin position="286"/>
        <end position="485"/>
    </location>
</feature>
<keyword evidence="2" id="KW-0119">Carbohydrate metabolism</keyword>
<dbReference type="InterPro" id="IPR018484">
    <property type="entry name" value="FGGY_N"/>
</dbReference>
<dbReference type="CDD" id="cd07809">
    <property type="entry name" value="ASKHA_NBD_FGGY_BaXK-like"/>
    <property type="match status" value="1"/>
</dbReference>
<dbReference type="GO" id="GO:0042732">
    <property type="term" value="P:D-xylose metabolic process"/>
    <property type="evidence" value="ECO:0007669"/>
    <property type="project" value="UniProtKB-KW"/>
</dbReference>
<keyword evidence="3" id="KW-0808">Transferase</keyword>
<dbReference type="Proteomes" id="UP000001453">
    <property type="component" value="Chromosome"/>
</dbReference>
<evidence type="ECO:0000256" key="3">
    <source>
        <dbReference type="ARBA" id="ARBA00022679"/>
    </source>
</evidence>
<dbReference type="GO" id="GO:0016301">
    <property type="term" value="F:kinase activity"/>
    <property type="evidence" value="ECO:0007669"/>
    <property type="project" value="UniProtKB-KW"/>
</dbReference>
<evidence type="ECO:0000313" key="7">
    <source>
        <dbReference type="EMBL" id="ADP38454.1"/>
    </source>
</evidence>
<name>E3D8R0_GARV3</name>
<sequence length="542" mass="59648">MQRSIMCDISSVSSNKKDIINANTYLGIELGSTRIKGALINGQYQVIAEGSYKWENKLENGLWTYDLSDAWHGIQSVFSQISNQINKDYQLRLNNIGGIGISAMMHGYLAFDNRNKLLVPFRTWRNTNTHDAHRILSSELNLNIPERWSIAHLYQCALDKEEHVHNVAFFTTLSGYIHWRLTGKKVLGLSDASGMFPMDSNILSWDENALNKIENLPEISNQPWNLKDILPTPLSAGEFAGRLTVDGASLLDPSGILNPGIPFVPPEGDAATGMVATNTLKPGTGNVSAGTSIFATVVLKRPLSKAHKELDIVMTPDGHLSAMSHANNFTTDLNAWVNLFAQFADAIRKPISMDLLYTSLFNSAVDNGTEFDAGGNINYCFSSGEFQAGLEEGRFVFARGPQAKLSLGNFMRAQLYGAFCPVTIGMNVLTKEEHVEIDSLLGHGGIFATPEVSQRIASAAFGVPVTTMPTASEGGSWGMAILASYIRRKNITLIDFLQNEVFAHVNSVTVFPRKDDVEGFQRYFEQFMRSLPIEHAAIATMP</sequence>
<feature type="domain" description="Carbohydrate kinase FGGY N-terminal" evidence="5">
    <location>
        <begin position="25"/>
        <end position="274"/>
    </location>
</feature>